<dbReference type="PANTHER" id="PTHR41259:SF1">
    <property type="entry name" value="DOUBLE-STRAND BREAK REPAIR RAD50 ATPASE, PUTATIVE-RELATED"/>
    <property type="match status" value="1"/>
</dbReference>
<protein>
    <recommendedName>
        <fullName evidence="3">YhaN AAA domain-containing protein</fullName>
    </recommendedName>
</protein>
<dbReference type="SUPFAM" id="SSF52540">
    <property type="entry name" value="P-loop containing nucleoside triphosphate hydrolases"/>
    <property type="match status" value="1"/>
</dbReference>
<keyword evidence="1" id="KW-0175">Coiled coil</keyword>
<feature type="domain" description="YhaN AAA" evidence="3">
    <location>
        <begin position="1"/>
        <end position="210"/>
    </location>
</feature>
<dbReference type="RefSeq" id="WP_114581965.1">
    <property type="nucleotide sequence ID" value="NZ_QPMH01000007.1"/>
</dbReference>
<proteinExistence type="predicted"/>
<dbReference type="InterPro" id="IPR027417">
    <property type="entry name" value="P-loop_NTPase"/>
</dbReference>
<evidence type="ECO:0000259" key="3">
    <source>
        <dbReference type="Pfam" id="PF13514"/>
    </source>
</evidence>
<organism evidence="4 5">
    <name type="scientific">Ferruginivarius sediminum</name>
    <dbReference type="NCBI Taxonomy" id="2661937"/>
    <lineage>
        <taxon>Bacteria</taxon>
        <taxon>Pseudomonadati</taxon>
        <taxon>Pseudomonadota</taxon>
        <taxon>Alphaproteobacteria</taxon>
        <taxon>Rhodospirillales</taxon>
        <taxon>Rhodospirillaceae</taxon>
        <taxon>Ferruginivarius</taxon>
    </lineage>
</organism>
<feature type="coiled-coil region" evidence="1">
    <location>
        <begin position="570"/>
        <end position="597"/>
    </location>
</feature>
<dbReference type="Pfam" id="PF13514">
    <property type="entry name" value="AAA_27"/>
    <property type="match status" value="1"/>
</dbReference>
<reference evidence="4 5" key="1">
    <citation type="submission" date="2018-07" db="EMBL/GenBank/DDBJ databases">
        <title>Venubactetium sediminum gen. nov., sp. nov., isolated from a marine solar saltern.</title>
        <authorList>
            <person name="Wang S."/>
        </authorList>
    </citation>
    <scope>NUCLEOTIDE SEQUENCE [LARGE SCALE GENOMIC DNA]</scope>
    <source>
        <strain evidence="4 5">WD2A32</strain>
    </source>
</reference>
<comment type="caution">
    <text evidence="4">The sequence shown here is derived from an EMBL/GenBank/DDBJ whole genome shotgun (WGS) entry which is preliminary data.</text>
</comment>
<dbReference type="EMBL" id="QPMH01000007">
    <property type="protein sequence ID" value="RDD62067.1"/>
    <property type="molecule type" value="Genomic_DNA"/>
</dbReference>
<dbReference type="PANTHER" id="PTHR41259">
    <property type="entry name" value="DOUBLE-STRAND BREAK REPAIR RAD50 ATPASE, PUTATIVE-RELATED"/>
    <property type="match status" value="1"/>
</dbReference>
<feature type="transmembrane region" description="Helical" evidence="2">
    <location>
        <begin position="455"/>
        <end position="473"/>
    </location>
</feature>
<keyword evidence="2" id="KW-1133">Transmembrane helix</keyword>
<feature type="coiled-coil region" evidence="1">
    <location>
        <begin position="218"/>
        <end position="245"/>
    </location>
</feature>
<keyword evidence="2" id="KW-0812">Transmembrane</keyword>
<feature type="coiled-coil region" evidence="1">
    <location>
        <begin position="499"/>
        <end position="537"/>
    </location>
</feature>
<dbReference type="Proteomes" id="UP000253941">
    <property type="component" value="Unassembled WGS sequence"/>
</dbReference>
<evidence type="ECO:0000256" key="2">
    <source>
        <dbReference type="SAM" id="Phobius"/>
    </source>
</evidence>
<feature type="coiled-coil region" evidence="1">
    <location>
        <begin position="282"/>
        <end position="309"/>
    </location>
</feature>
<accession>A0A369TD26</accession>
<name>A0A369TD26_9PROT</name>
<keyword evidence="2" id="KW-0472">Membrane</keyword>
<sequence length="960" mass="105603">MILRGWHIDGFGLFHDKRVDDLGPGVTVVHGPNEAGKSTLLAFIRGVLFGFPDKRSRKTTPLYEPVHGGTPGGRLFVENAGHGYTIARRAGGRHAARITDDNGATVPEGDLTQLLGGADAALFRNVFGFSLYELQELDTLTEESVRDRIFSGAIAGAGRSARQGANELKQLANGLYSSSAKARKNRAAHLLSEIANIDKELGEAKAAAKAYPEKVEAEREAAEEVERIRKEIDGLRTRKGELEALLRLWPEWCERERALDELEATSTEKPDRFARIEPDAALQALSQRAEELQRTAELQRERLERAGGLDGDLKQAASELNAALENLGEGWTEARVADFRMAIPTREEVRAWETAINECETAAQRAADKLDEAKRHQISAGEAKDRLERDLEALGTAPDDAETLLKRQSALEQLRVKVGELERGREAVSHAKSLAAERSKRVADLRRQLPGRGGVALALGVAVLGLALGAGLAVMVGEIAGAATAGAALLAAALIALYARNQRRRVADAISEAKRDEKEARDAAREAESEVERLASEIGEAAGGLFLSPSPGEAELVQALGQVRQDLDRRGRYDTKVRELRDAVQALERRDADLTAAHEDKEKANTAFSEKLEAWRQWKAGNGFPEHLSAQGILDFAGQVEAARKTLAMKQDLAGKRERVCQDIDGWEREARHVLEARGVDRGQHGEDLVLAFGREAKSIQREMELYQTVTSVEATLSRAGGNDAERIASLRQTLASGEADSWERECEDIEERLHTEEKRRDNALRQHELASNERKAVETSDRVAELETRRNALTAEVADVYRDWQVYTAGRELIEETLAAYERERQPAVFARAGEILDRVTGGRYRRIVQDESGEGFYVIDGREQRVSPIDLSRGTREQLYLAVRLGLVDEFGRRGTSLPLVMDEILVNFDPDRMAAVARELGTYGADHQVLMFTCHPFVVDCITSAVPGARVVPVAGG</sequence>
<dbReference type="InterPro" id="IPR038734">
    <property type="entry name" value="YhaN_AAA"/>
</dbReference>
<feature type="transmembrane region" description="Helical" evidence="2">
    <location>
        <begin position="479"/>
        <end position="499"/>
    </location>
</feature>
<evidence type="ECO:0000256" key="1">
    <source>
        <dbReference type="SAM" id="Coils"/>
    </source>
</evidence>
<evidence type="ECO:0000313" key="4">
    <source>
        <dbReference type="EMBL" id="RDD62067.1"/>
    </source>
</evidence>
<keyword evidence="5" id="KW-1185">Reference proteome</keyword>
<gene>
    <name evidence="4" type="ORF">DRB17_09510</name>
</gene>
<evidence type="ECO:0000313" key="5">
    <source>
        <dbReference type="Proteomes" id="UP000253941"/>
    </source>
</evidence>
<dbReference type="Gene3D" id="3.40.50.300">
    <property type="entry name" value="P-loop containing nucleotide triphosphate hydrolases"/>
    <property type="match status" value="2"/>
</dbReference>
<dbReference type="AlphaFoldDB" id="A0A369TD26"/>
<feature type="coiled-coil region" evidence="1">
    <location>
        <begin position="740"/>
        <end position="804"/>
    </location>
</feature>